<feature type="transmembrane region" description="Helical" evidence="1">
    <location>
        <begin position="12"/>
        <end position="36"/>
    </location>
</feature>
<feature type="domain" description="HD-GYP" evidence="3">
    <location>
        <begin position="754"/>
        <end position="963"/>
    </location>
</feature>
<dbReference type="PANTHER" id="PTHR43155:SF2">
    <property type="entry name" value="CYCLIC DI-GMP PHOSPHODIESTERASE PA4108"/>
    <property type="match status" value="1"/>
</dbReference>
<dbReference type="SMART" id="SM00471">
    <property type="entry name" value="HDc"/>
    <property type="match status" value="1"/>
</dbReference>
<comment type="caution">
    <text evidence="4">The sequence shown here is derived from an EMBL/GenBank/DDBJ whole genome shotgun (WGS) entry which is preliminary data.</text>
</comment>
<dbReference type="EMBL" id="JACMYG010000029">
    <property type="protein sequence ID" value="MBC2692489.1"/>
    <property type="molecule type" value="Genomic_DNA"/>
</dbReference>
<dbReference type="Gene3D" id="3.30.450.40">
    <property type="match status" value="1"/>
</dbReference>
<dbReference type="Gene3D" id="6.10.340.10">
    <property type="match status" value="1"/>
</dbReference>
<dbReference type="InterPro" id="IPR003607">
    <property type="entry name" value="HD/PDEase_dom"/>
</dbReference>
<proteinExistence type="predicted"/>
<keyword evidence="1" id="KW-0472">Membrane</keyword>
<dbReference type="GO" id="GO:0008081">
    <property type="term" value="F:phosphoric diester hydrolase activity"/>
    <property type="evidence" value="ECO:0007669"/>
    <property type="project" value="UniProtKB-ARBA"/>
</dbReference>
<dbReference type="AlphaFoldDB" id="A0A7X1GHD9"/>
<accession>A0A7X1GHD9</accession>
<dbReference type="Proteomes" id="UP000526003">
    <property type="component" value="Unassembled WGS sequence"/>
</dbReference>
<dbReference type="PROSITE" id="PS50885">
    <property type="entry name" value="HAMP"/>
    <property type="match status" value="1"/>
</dbReference>
<dbReference type="InterPro" id="IPR037522">
    <property type="entry name" value="HD_GYP_dom"/>
</dbReference>
<gene>
    <name evidence="4" type="ORF">H7995_22120</name>
</gene>
<dbReference type="Gene3D" id="1.10.3210.10">
    <property type="entry name" value="Hypothetical protein af1432"/>
    <property type="match status" value="2"/>
</dbReference>
<name>A0A7X1GHD9_9PSED</name>
<feature type="transmembrane region" description="Helical" evidence="1">
    <location>
        <begin position="343"/>
        <end position="362"/>
    </location>
</feature>
<keyword evidence="5" id="KW-1185">Reference proteome</keyword>
<dbReference type="SMART" id="SM00304">
    <property type="entry name" value="HAMP"/>
    <property type="match status" value="1"/>
</dbReference>
<dbReference type="Pfam" id="PF13487">
    <property type="entry name" value="HD_5"/>
    <property type="match status" value="1"/>
</dbReference>
<dbReference type="SUPFAM" id="SSF55781">
    <property type="entry name" value="GAF domain-like"/>
    <property type="match status" value="1"/>
</dbReference>
<evidence type="ECO:0000259" key="3">
    <source>
        <dbReference type="PROSITE" id="PS51832"/>
    </source>
</evidence>
<sequence length="982" mass="109901">MPSPLRPDKRRLPLHVHISVMFTLLLLFTGVVLGIFNYRQTTEIILSSSEKLFERIDQDVRRDLQTTYQPIRRLLSLLAESVAIQGTDLAHRLPLLKPFSQSLRDNTELASLYVGYADGDFFMVRPLRSDALKKNLQAPDAAAFQVWSIDRDSLTGQTRSQSLFYDATLNQIGRLDNPQEAYDPRTRAWFDRANISQEQITTEPYIFFSTHNIGTTLARRSGPNAVVGADLTLAQLSATLAKHQVTPGTEVALFDGDGNAVAYPDSRKLIIDDQKAHLAKVKDLSPALAALFMHTASGNRLEVGNRQWIFARSSIQEGGPRGLNLAVMVPEEELLVDAYRMRWQGALLTLAILLLCVPLGWLTSRILVKPLRALVQEADAIRSFDFNYPVTRRSPVLEVDQLSVSMARMKATLASFFEITDSLSAETRFEPLLLRVLAETVKIGQAQAGLIYLRENEGNRLQPHGLFIEGESHDLSAFNIKGHDPDDTQAPAWLRPLTSQNALVTTLGFEQAGDLQSVMLALQSPSVHLIGIRLHNRHNETVGVLVLLLADSGAQADLEKLRPDRIAFIQAVSGAAAVSIESQRLQHKQKQLLDAFIQLLAGAIDAKSPYTGGHCQRVPALTLMLAQAAAASRAPEFERYNPTDDEWEALHIAAWLHDCGKVTTPEYVVDKATKLETLTDRLHEIRTRFEVLKRDAWIDYWQGLAQGGDEQILAATRDTRLAELDDDFAFVARSNLGGETMAEADLQRLHAIAQRTWTRTLDDRLGLSWEENRRQARSPAPVLPVSEPLLADKPEHLFERNSAELIPTDNPWGFKLDVPPHKYNRGELYNLSITRGTLTREERYIINHHMVQTILMLSHLPFPGHLSNVMEIAAGHHEKMDGTGYPRQLTREQMSLPARMMAIADIFEALTAADRPYKKAKTLSEALGIMAFMCRDAHIDPQLFALFIEEQIYQQYADRYLEPGQIDAVDRQGLLAKAGLVS</sequence>
<feature type="domain" description="HAMP" evidence="2">
    <location>
        <begin position="365"/>
        <end position="418"/>
    </location>
</feature>
<keyword evidence="1" id="KW-1133">Transmembrane helix</keyword>
<evidence type="ECO:0000259" key="2">
    <source>
        <dbReference type="PROSITE" id="PS50885"/>
    </source>
</evidence>
<evidence type="ECO:0000313" key="5">
    <source>
        <dbReference type="Proteomes" id="UP000526003"/>
    </source>
</evidence>
<dbReference type="PANTHER" id="PTHR43155">
    <property type="entry name" value="CYCLIC DI-GMP PHOSPHODIESTERASE PA4108-RELATED"/>
    <property type="match status" value="1"/>
</dbReference>
<dbReference type="GO" id="GO:0016020">
    <property type="term" value="C:membrane"/>
    <property type="evidence" value="ECO:0007669"/>
    <property type="project" value="InterPro"/>
</dbReference>
<dbReference type="InterPro" id="IPR003660">
    <property type="entry name" value="HAMP_dom"/>
</dbReference>
<dbReference type="Gene3D" id="3.30.450.20">
    <property type="entry name" value="PAS domain"/>
    <property type="match status" value="2"/>
</dbReference>
<dbReference type="SUPFAM" id="SSF109604">
    <property type="entry name" value="HD-domain/PDEase-like"/>
    <property type="match status" value="2"/>
</dbReference>
<protein>
    <submittedName>
        <fullName evidence="4">HD domain-containing protein</fullName>
    </submittedName>
</protein>
<dbReference type="InterPro" id="IPR029016">
    <property type="entry name" value="GAF-like_dom_sf"/>
</dbReference>
<dbReference type="GO" id="GO:0007165">
    <property type="term" value="P:signal transduction"/>
    <property type="evidence" value="ECO:0007669"/>
    <property type="project" value="InterPro"/>
</dbReference>
<evidence type="ECO:0000313" key="4">
    <source>
        <dbReference type="EMBL" id="MBC2692489.1"/>
    </source>
</evidence>
<reference evidence="4 5" key="1">
    <citation type="submission" date="2020-08" db="EMBL/GenBank/DDBJ databases">
        <title>Pseudomonas sp. nov.</title>
        <authorList>
            <person name="Gieschler S."/>
            <person name="Fiedler G."/>
            <person name="Brinks E."/>
            <person name="Boehnlein C."/>
            <person name="Franz C.M.A.P."/>
            <person name="Kabisch J."/>
        </authorList>
    </citation>
    <scope>NUCLEOTIDE SEQUENCE [LARGE SCALE GENOMIC DNA]</scope>
    <source>
        <strain evidence="4 5">MBT-1</strain>
    </source>
</reference>
<evidence type="ECO:0000256" key="1">
    <source>
        <dbReference type="SAM" id="Phobius"/>
    </source>
</evidence>
<dbReference type="RefSeq" id="WP_185818844.1">
    <property type="nucleotide sequence ID" value="NZ_JACMYG010000029.1"/>
</dbReference>
<dbReference type="PROSITE" id="PS51832">
    <property type="entry name" value="HD_GYP"/>
    <property type="match status" value="1"/>
</dbReference>
<dbReference type="CDD" id="cd00077">
    <property type="entry name" value="HDc"/>
    <property type="match status" value="2"/>
</dbReference>
<keyword evidence="1" id="KW-0812">Transmembrane</keyword>
<organism evidence="4 5">
    <name type="scientific">Pseudomonas kielensis</name>
    <dbReference type="NCBI Taxonomy" id="2762577"/>
    <lineage>
        <taxon>Bacteria</taxon>
        <taxon>Pseudomonadati</taxon>
        <taxon>Pseudomonadota</taxon>
        <taxon>Gammaproteobacteria</taxon>
        <taxon>Pseudomonadales</taxon>
        <taxon>Pseudomonadaceae</taxon>
        <taxon>Pseudomonas</taxon>
    </lineage>
</organism>